<accession>A0A6N3K1A1</accession>
<reference evidence="1 2" key="2">
    <citation type="submission" date="2018-08" db="EMBL/GenBank/DDBJ databases">
        <title>Streptomyces kandeliansis sp. nov., an endophytic bacterium isolated from mangrove plant.</title>
        <authorList>
            <person name="Wang R."/>
        </authorList>
    </citation>
    <scope>NUCLEOTIDE SEQUENCE [LARGE SCALE GENOMIC DNA]</scope>
    <source>
        <strain evidence="2">H14(2018)</strain>
    </source>
</reference>
<organism evidence="1 2">
    <name type="scientific">Micromonospora aurantiaca</name>
    <name type="common">nom. illeg.</name>
    <dbReference type="NCBI Taxonomy" id="47850"/>
    <lineage>
        <taxon>Bacteria</taxon>
        <taxon>Bacillati</taxon>
        <taxon>Actinomycetota</taxon>
        <taxon>Actinomycetes</taxon>
        <taxon>Micromonosporales</taxon>
        <taxon>Micromonosporaceae</taxon>
        <taxon>Micromonospora</taxon>
    </lineage>
</organism>
<dbReference type="AlphaFoldDB" id="A0A6N3K1A1"/>
<dbReference type="InterPro" id="IPR035944">
    <property type="entry name" value="YfbM-like_sf"/>
</dbReference>
<dbReference type="Gene3D" id="3.40.1760.10">
    <property type="entry name" value="YfbM-like super family"/>
    <property type="match status" value="1"/>
</dbReference>
<evidence type="ECO:0000313" key="1">
    <source>
        <dbReference type="EMBL" id="AXH91517.1"/>
    </source>
</evidence>
<sequence length="169" mass="18542">MAVTQQLARLSPGQLATCRSSAEELDKLCSFALLPFTEYLDLDWAPAPLIRVFELAQVSTPIAAALRRGLNGDVEINPAFRDRRDTVWEHPVTALEPAIVADVAALLGQVDPGAVLAALPEDAAAALLCIGMRQFDGHPRPYLQRHLAALRDFYAHAAHRRLAVALWWD</sequence>
<protein>
    <submittedName>
        <fullName evidence="1">DUF1877 domain-containing protein</fullName>
    </submittedName>
</protein>
<dbReference type="Proteomes" id="UP000253958">
    <property type="component" value="Chromosome"/>
</dbReference>
<name>A0A6N3K1A1_9ACTN</name>
<reference evidence="1 2" key="1">
    <citation type="submission" date="2018-07" db="EMBL/GenBank/DDBJ databases">
        <authorList>
            <person name="Ye Y."/>
        </authorList>
    </citation>
    <scope>NUCLEOTIDE SEQUENCE [LARGE SCALE GENOMIC DNA]</scope>
    <source>
        <strain evidence="2">H14(2018)</strain>
    </source>
</reference>
<dbReference type="RefSeq" id="WP_114919817.1">
    <property type="nucleotide sequence ID" value="NZ_CBDRJA010000053.1"/>
</dbReference>
<dbReference type="EMBL" id="CP031263">
    <property type="protein sequence ID" value="AXH91517.1"/>
    <property type="molecule type" value="Genomic_DNA"/>
</dbReference>
<evidence type="ECO:0000313" key="2">
    <source>
        <dbReference type="Proteomes" id="UP000253958"/>
    </source>
</evidence>
<gene>
    <name evidence="1" type="ORF">DVH21_17185</name>
</gene>
<proteinExistence type="predicted"/>